<dbReference type="InterPro" id="IPR003594">
    <property type="entry name" value="HATPase_dom"/>
</dbReference>
<evidence type="ECO:0000313" key="13">
    <source>
        <dbReference type="Proteomes" id="UP000321899"/>
    </source>
</evidence>
<gene>
    <name evidence="12" type="ORF">FIM25_15310</name>
</gene>
<dbReference type="SMART" id="SM00091">
    <property type="entry name" value="PAS"/>
    <property type="match status" value="2"/>
</dbReference>
<keyword evidence="3" id="KW-0597">Phosphoprotein</keyword>
<dbReference type="CDD" id="cd16917">
    <property type="entry name" value="HATPase_UhpB-NarQ-NarX-like"/>
    <property type="match status" value="1"/>
</dbReference>
<evidence type="ECO:0000256" key="2">
    <source>
        <dbReference type="ARBA" id="ARBA00012438"/>
    </source>
</evidence>
<evidence type="ECO:0000256" key="8">
    <source>
        <dbReference type="ARBA" id="ARBA00023012"/>
    </source>
</evidence>
<dbReference type="AlphaFoldDB" id="A0A5S5MCR4"/>
<dbReference type="PANTHER" id="PTHR24421">
    <property type="entry name" value="NITRATE/NITRITE SENSOR PROTEIN NARX-RELATED"/>
    <property type="match status" value="1"/>
</dbReference>
<dbReference type="EC" id="2.7.13.3" evidence="2"/>
<dbReference type="EMBL" id="VDMB01000031">
    <property type="protein sequence ID" value="TYT73415.1"/>
    <property type="molecule type" value="Genomic_DNA"/>
</dbReference>
<dbReference type="Gene3D" id="3.30.565.10">
    <property type="entry name" value="Histidine kinase-like ATPase, C-terminal domain"/>
    <property type="match status" value="1"/>
</dbReference>
<dbReference type="Pfam" id="PF13426">
    <property type="entry name" value="PAS_9"/>
    <property type="match status" value="2"/>
</dbReference>
<feature type="domain" description="PAS" evidence="11">
    <location>
        <begin position="45"/>
        <end position="91"/>
    </location>
</feature>
<dbReference type="Proteomes" id="UP000321899">
    <property type="component" value="Unassembled WGS sequence"/>
</dbReference>
<dbReference type="GO" id="GO:0016020">
    <property type="term" value="C:membrane"/>
    <property type="evidence" value="ECO:0007669"/>
    <property type="project" value="InterPro"/>
</dbReference>
<dbReference type="GO" id="GO:0000155">
    <property type="term" value="F:phosphorelay sensor kinase activity"/>
    <property type="evidence" value="ECO:0007669"/>
    <property type="project" value="InterPro"/>
</dbReference>
<dbReference type="InterPro" id="IPR001610">
    <property type="entry name" value="PAC"/>
</dbReference>
<dbReference type="InterPro" id="IPR000014">
    <property type="entry name" value="PAS"/>
</dbReference>
<evidence type="ECO:0000259" key="11">
    <source>
        <dbReference type="PROSITE" id="PS50112"/>
    </source>
</evidence>
<dbReference type="NCBIfam" id="TIGR00229">
    <property type="entry name" value="sensory_box"/>
    <property type="match status" value="2"/>
</dbReference>
<evidence type="ECO:0000256" key="3">
    <source>
        <dbReference type="ARBA" id="ARBA00022553"/>
    </source>
</evidence>
<evidence type="ECO:0000256" key="6">
    <source>
        <dbReference type="ARBA" id="ARBA00022777"/>
    </source>
</evidence>
<sequence>MRPLHSLRQSGSGFLKETRKLKRRIQRLEGDAAALRKAQQALKKSEETYRTVFANTGTATMLIEKDATIAMVNAEFEKLSGFSRHEVEGRQVWTVFVENVADRERMKHYHHLRRIDPDAAPRTYECRLRNKNGDPLIATMTVAMIPGTLQSIASVLDITQRRKTEEALKISEEKFAKAFHSSPVAMMIATMDEGLILDVNNTLLKMTGYPEKSIVSAKIRDMAFWPDTDLFKSLARELMNHGQFHQREMTYRTHGGEIRHGNLSADIVDFNGKACMLTAILDITEQRRLEKEILRTSEEERRKIGYDLHDDLGQHLVGVEAMASLLHKRLLAAESPGAILAGEITELIRSATTKTRNIAKGLCPVNLDAGGLAAALSQLAEHIENVFEVQCRFEADTQDMKMDHNTAVNLYRIAQEAVSNALRHGRADQIHLGLNNKKQGIYLFIKDNGQGLPHPLPNQGMGLGIMTHRARRIGADIEIRNRSPHSGAEVLCRIPHVF</sequence>
<keyword evidence="4" id="KW-0808">Transferase</keyword>
<accession>A0A5S5MCR4</accession>
<keyword evidence="5" id="KW-0547">Nucleotide-binding</keyword>
<dbReference type="InterPro" id="IPR035965">
    <property type="entry name" value="PAS-like_dom_sf"/>
</dbReference>
<dbReference type="Pfam" id="PF02518">
    <property type="entry name" value="HATPase_c"/>
    <property type="match status" value="1"/>
</dbReference>
<dbReference type="RefSeq" id="WP_139450734.1">
    <property type="nucleotide sequence ID" value="NZ_VDMB01000031.1"/>
</dbReference>
<dbReference type="InterPro" id="IPR050482">
    <property type="entry name" value="Sensor_HK_TwoCompSys"/>
</dbReference>
<feature type="coiled-coil region" evidence="9">
    <location>
        <begin position="18"/>
        <end position="45"/>
    </location>
</feature>
<comment type="caution">
    <text evidence="12">The sequence shown here is derived from an EMBL/GenBank/DDBJ whole genome shotgun (WGS) entry which is preliminary data.</text>
</comment>
<dbReference type="GO" id="GO:0005524">
    <property type="term" value="F:ATP binding"/>
    <property type="evidence" value="ECO:0007669"/>
    <property type="project" value="UniProtKB-KW"/>
</dbReference>
<dbReference type="SMART" id="SM00086">
    <property type="entry name" value="PAC"/>
    <property type="match status" value="2"/>
</dbReference>
<dbReference type="SMART" id="SM00387">
    <property type="entry name" value="HATPase_c"/>
    <property type="match status" value="1"/>
</dbReference>
<feature type="domain" description="Histidine kinase" evidence="10">
    <location>
        <begin position="307"/>
        <end position="498"/>
    </location>
</feature>
<keyword evidence="9" id="KW-0175">Coiled coil</keyword>
<organism evidence="12 13">
    <name type="scientific">Desulfobotulus mexicanus</name>
    <dbReference type="NCBI Taxonomy" id="2586642"/>
    <lineage>
        <taxon>Bacteria</taxon>
        <taxon>Pseudomonadati</taxon>
        <taxon>Thermodesulfobacteriota</taxon>
        <taxon>Desulfobacteria</taxon>
        <taxon>Desulfobacterales</taxon>
        <taxon>Desulfobacteraceae</taxon>
        <taxon>Desulfobotulus</taxon>
    </lineage>
</organism>
<feature type="domain" description="PAS" evidence="11">
    <location>
        <begin position="171"/>
        <end position="242"/>
    </location>
</feature>
<evidence type="ECO:0000256" key="7">
    <source>
        <dbReference type="ARBA" id="ARBA00022840"/>
    </source>
</evidence>
<dbReference type="Gene3D" id="3.30.450.20">
    <property type="entry name" value="PAS domain"/>
    <property type="match status" value="2"/>
</dbReference>
<dbReference type="SUPFAM" id="SSF55785">
    <property type="entry name" value="PYP-like sensor domain (PAS domain)"/>
    <property type="match status" value="2"/>
</dbReference>
<dbReference type="InterPro" id="IPR005467">
    <property type="entry name" value="His_kinase_dom"/>
</dbReference>
<keyword evidence="8" id="KW-0902">Two-component regulatory system</keyword>
<evidence type="ECO:0000256" key="9">
    <source>
        <dbReference type="SAM" id="Coils"/>
    </source>
</evidence>
<keyword evidence="6" id="KW-0418">Kinase</keyword>
<dbReference type="OrthoDB" id="9797605at2"/>
<evidence type="ECO:0000256" key="1">
    <source>
        <dbReference type="ARBA" id="ARBA00000085"/>
    </source>
</evidence>
<comment type="catalytic activity">
    <reaction evidence="1">
        <text>ATP + protein L-histidine = ADP + protein N-phospho-L-histidine.</text>
        <dbReference type="EC" id="2.7.13.3"/>
    </reaction>
</comment>
<dbReference type="Pfam" id="PF07730">
    <property type="entry name" value="HisKA_3"/>
    <property type="match status" value="1"/>
</dbReference>
<dbReference type="InterPro" id="IPR036890">
    <property type="entry name" value="HATPase_C_sf"/>
</dbReference>
<dbReference type="PROSITE" id="PS50109">
    <property type="entry name" value="HIS_KIN"/>
    <property type="match status" value="1"/>
</dbReference>
<reference evidence="12 13" key="1">
    <citation type="submission" date="2019-06" db="EMBL/GenBank/DDBJ databases">
        <title>Desulfobotulus mexicanus sp. nov., a novel sulfate-reducing bacterium isolated from the sediment of an alkaline crater lake in Mexico.</title>
        <authorList>
            <person name="Hirschler-Rea A."/>
        </authorList>
    </citation>
    <scope>NUCLEOTIDE SEQUENCE [LARGE SCALE GENOMIC DNA]</scope>
    <source>
        <strain evidence="12 13">PAR22N</strain>
    </source>
</reference>
<dbReference type="Gene3D" id="1.20.5.1930">
    <property type="match status" value="1"/>
</dbReference>
<dbReference type="CDD" id="cd00130">
    <property type="entry name" value="PAS"/>
    <property type="match status" value="2"/>
</dbReference>
<dbReference type="SUPFAM" id="SSF55874">
    <property type="entry name" value="ATPase domain of HSP90 chaperone/DNA topoisomerase II/histidine kinase"/>
    <property type="match status" value="1"/>
</dbReference>
<name>A0A5S5MCR4_9BACT</name>
<protein>
    <recommendedName>
        <fullName evidence="2">histidine kinase</fullName>
        <ecNumber evidence="2">2.7.13.3</ecNumber>
    </recommendedName>
</protein>
<evidence type="ECO:0000256" key="5">
    <source>
        <dbReference type="ARBA" id="ARBA00022741"/>
    </source>
</evidence>
<proteinExistence type="predicted"/>
<keyword evidence="7" id="KW-0067">ATP-binding</keyword>
<keyword evidence="13" id="KW-1185">Reference proteome</keyword>
<evidence type="ECO:0000259" key="10">
    <source>
        <dbReference type="PROSITE" id="PS50109"/>
    </source>
</evidence>
<evidence type="ECO:0000256" key="4">
    <source>
        <dbReference type="ARBA" id="ARBA00022679"/>
    </source>
</evidence>
<dbReference type="InterPro" id="IPR011712">
    <property type="entry name" value="Sig_transdc_His_kin_sub3_dim/P"/>
</dbReference>
<dbReference type="PANTHER" id="PTHR24421:SF10">
    <property type="entry name" value="NITRATE_NITRITE SENSOR PROTEIN NARQ"/>
    <property type="match status" value="1"/>
</dbReference>
<dbReference type="PROSITE" id="PS50112">
    <property type="entry name" value="PAS"/>
    <property type="match status" value="2"/>
</dbReference>
<evidence type="ECO:0000313" key="12">
    <source>
        <dbReference type="EMBL" id="TYT73415.1"/>
    </source>
</evidence>
<dbReference type="GO" id="GO:0046983">
    <property type="term" value="F:protein dimerization activity"/>
    <property type="evidence" value="ECO:0007669"/>
    <property type="project" value="InterPro"/>
</dbReference>